<proteinExistence type="predicted"/>
<dbReference type="EMBL" id="JADIMX010000082">
    <property type="protein sequence ID" value="MBO8434537.1"/>
    <property type="molecule type" value="Genomic_DNA"/>
</dbReference>
<evidence type="ECO:0000313" key="3">
    <source>
        <dbReference type="Proteomes" id="UP000823611"/>
    </source>
</evidence>
<dbReference type="Proteomes" id="UP000823611">
    <property type="component" value="Unassembled WGS sequence"/>
</dbReference>
<organism evidence="2 3">
    <name type="scientific">Candidatus Fimicola merdigallinarum</name>
    <dbReference type="NCBI Taxonomy" id="2840819"/>
    <lineage>
        <taxon>Bacteria</taxon>
        <taxon>Bacillati</taxon>
        <taxon>Bacillota</taxon>
        <taxon>Clostridia</taxon>
        <taxon>Lachnospirales</taxon>
        <taxon>Lachnospiraceae</taxon>
        <taxon>Lachnospiraceae incertae sedis</taxon>
        <taxon>Candidatus Fimicola</taxon>
    </lineage>
</organism>
<evidence type="ECO:0000256" key="1">
    <source>
        <dbReference type="SAM" id="Phobius"/>
    </source>
</evidence>
<reference evidence="2" key="2">
    <citation type="journal article" date="2021" name="PeerJ">
        <title>Extensive microbial diversity within the chicken gut microbiome revealed by metagenomics and culture.</title>
        <authorList>
            <person name="Gilroy R."/>
            <person name="Ravi A."/>
            <person name="Getino M."/>
            <person name="Pursley I."/>
            <person name="Horton D.L."/>
            <person name="Alikhan N.F."/>
            <person name="Baker D."/>
            <person name="Gharbi K."/>
            <person name="Hall N."/>
            <person name="Watson M."/>
            <person name="Adriaenssens E.M."/>
            <person name="Foster-Nyarko E."/>
            <person name="Jarju S."/>
            <person name="Secka A."/>
            <person name="Antonio M."/>
            <person name="Oren A."/>
            <person name="Chaudhuri R.R."/>
            <person name="La Ragione R."/>
            <person name="Hildebrand F."/>
            <person name="Pallen M.J."/>
        </authorList>
    </citation>
    <scope>NUCLEOTIDE SEQUENCE</scope>
    <source>
        <strain evidence="2">F6-4510</strain>
    </source>
</reference>
<dbReference type="AlphaFoldDB" id="A0A9D9DUT7"/>
<name>A0A9D9DUT7_9FIRM</name>
<keyword evidence="1" id="KW-0472">Membrane</keyword>
<protein>
    <submittedName>
        <fullName evidence="2">Uncharacterized protein</fullName>
    </submittedName>
</protein>
<gene>
    <name evidence="2" type="ORF">IAC55_04350</name>
</gene>
<reference evidence="2" key="1">
    <citation type="submission" date="2020-10" db="EMBL/GenBank/DDBJ databases">
        <authorList>
            <person name="Gilroy R."/>
        </authorList>
    </citation>
    <scope>NUCLEOTIDE SEQUENCE</scope>
    <source>
        <strain evidence="2">F6-4510</strain>
    </source>
</reference>
<keyword evidence="1" id="KW-1133">Transmembrane helix</keyword>
<sequence>MDKRFLKIIEILLIAVAFLGKGYIGFIAWALWALEIIITRYMEVKKSGNLEDMKSIKNEIPIYIGIFIFFIVVKFLAGTL</sequence>
<feature type="transmembrane region" description="Helical" evidence="1">
    <location>
        <begin position="12"/>
        <end position="32"/>
    </location>
</feature>
<keyword evidence="1" id="KW-0812">Transmembrane</keyword>
<feature type="transmembrane region" description="Helical" evidence="1">
    <location>
        <begin position="60"/>
        <end position="77"/>
    </location>
</feature>
<comment type="caution">
    <text evidence="2">The sequence shown here is derived from an EMBL/GenBank/DDBJ whole genome shotgun (WGS) entry which is preliminary data.</text>
</comment>
<evidence type="ECO:0000313" key="2">
    <source>
        <dbReference type="EMBL" id="MBO8434537.1"/>
    </source>
</evidence>
<accession>A0A9D9DUT7</accession>